<reference evidence="1" key="1">
    <citation type="submission" date="2019-07" db="EMBL/GenBank/DDBJ databases">
        <authorList>
            <person name="Ashton P.M."/>
            <person name="Dallman T."/>
            <person name="Nair S."/>
            <person name="De Pinna E."/>
            <person name="Peters T."/>
            <person name="Grant K."/>
        </authorList>
    </citation>
    <scope>NUCLEOTIDE SEQUENCE [LARGE SCALE GENOMIC DNA]</scope>
    <source>
        <strain evidence="1">674345</strain>
    </source>
</reference>
<dbReference type="InterPro" id="IPR005651">
    <property type="entry name" value="Trm112-like"/>
</dbReference>
<sequence>MFNTDMLAFLICPVSHLALHYDAERQCLISSDGQNEYPIVNGIPVLMPNNAMEE</sequence>
<dbReference type="Pfam" id="PF03966">
    <property type="entry name" value="Trm112p"/>
    <property type="match status" value="1"/>
</dbReference>
<dbReference type="PANTHER" id="PTHR33505">
    <property type="entry name" value="ZGC:162634"/>
    <property type="match status" value="1"/>
</dbReference>
<dbReference type="AlphaFoldDB" id="A0A5Y2SDB8"/>
<dbReference type="PANTHER" id="PTHR33505:SF4">
    <property type="entry name" value="PROTEIN PREY, MITOCHONDRIAL"/>
    <property type="match status" value="1"/>
</dbReference>
<gene>
    <name evidence="1" type="ORF">FNH47_08470</name>
</gene>
<accession>A0A5Y2SDB8</accession>
<organism evidence="1">
    <name type="scientific">Salmonella houtenae</name>
    <dbReference type="NCBI Taxonomy" id="59205"/>
    <lineage>
        <taxon>Bacteria</taxon>
        <taxon>Pseudomonadati</taxon>
        <taxon>Pseudomonadota</taxon>
        <taxon>Gammaproteobacteria</taxon>
        <taxon>Enterobacterales</taxon>
        <taxon>Enterobacteriaceae</taxon>
        <taxon>Salmonella</taxon>
    </lineage>
</organism>
<proteinExistence type="predicted"/>
<dbReference type="SUPFAM" id="SSF158997">
    <property type="entry name" value="Trm112p-like"/>
    <property type="match status" value="1"/>
</dbReference>
<comment type="caution">
    <text evidence="1">The sequence shown here is derived from an EMBL/GenBank/DDBJ whole genome shotgun (WGS) entry which is preliminary data.</text>
</comment>
<evidence type="ECO:0000313" key="1">
    <source>
        <dbReference type="EMBL" id="ECF6074082.1"/>
    </source>
</evidence>
<dbReference type="Gene3D" id="2.20.25.10">
    <property type="match status" value="1"/>
</dbReference>
<protein>
    <submittedName>
        <fullName evidence="1">Trm112 family protein</fullName>
    </submittedName>
</protein>
<dbReference type="Proteomes" id="UP000839836">
    <property type="component" value="Unassembled WGS sequence"/>
</dbReference>
<name>A0A5Y2SDB8_SALHO</name>
<dbReference type="EMBL" id="AAILSW010000013">
    <property type="protein sequence ID" value="ECF6074082.1"/>
    <property type="molecule type" value="Genomic_DNA"/>
</dbReference>